<reference evidence="2 3" key="1">
    <citation type="submission" date="2023-12" db="EMBL/GenBank/DDBJ databases">
        <title>A high-quality genome assembly for Dillenia turbinata (Dilleniales).</title>
        <authorList>
            <person name="Chanderbali A."/>
        </authorList>
    </citation>
    <scope>NUCLEOTIDE SEQUENCE [LARGE SCALE GENOMIC DNA]</scope>
    <source>
        <strain evidence="2">LSX21</strain>
        <tissue evidence="2">Leaf</tissue>
    </source>
</reference>
<evidence type="ECO:0000313" key="2">
    <source>
        <dbReference type="EMBL" id="KAK6934429.1"/>
    </source>
</evidence>
<evidence type="ECO:0000313" key="3">
    <source>
        <dbReference type="Proteomes" id="UP001370490"/>
    </source>
</evidence>
<accession>A0AAN8VMI5</accession>
<dbReference type="InterPro" id="IPR044824">
    <property type="entry name" value="MAIN-like"/>
</dbReference>
<gene>
    <name evidence="2" type="ORF">RJ641_034584</name>
</gene>
<organism evidence="2 3">
    <name type="scientific">Dillenia turbinata</name>
    <dbReference type="NCBI Taxonomy" id="194707"/>
    <lineage>
        <taxon>Eukaryota</taxon>
        <taxon>Viridiplantae</taxon>
        <taxon>Streptophyta</taxon>
        <taxon>Embryophyta</taxon>
        <taxon>Tracheophyta</taxon>
        <taxon>Spermatophyta</taxon>
        <taxon>Magnoliopsida</taxon>
        <taxon>eudicotyledons</taxon>
        <taxon>Gunneridae</taxon>
        <taxon>Pentapetalae</taxon>
        <taxon>Dilleniales</taxon>
        <taxon>Dilleniaceae</taxon>
        <taxon>Dillenia</taxon>
    </lineage>
</organism>
<keyword evidence="2" id="KW-0808">Transferase</keyword>
<keyword evidence="3" id="KW-1185">Reference proteome</keyword>
<dbReference type="PANTHER" id="PTHR46033:SF83">
    <property type="entry name" value="PROTEIN MAINTENANCE OF MERISTEMS-LIKE"/>
    <property type="match status" value="1"/>
</dbReference>
<dbReference type="Proteomes" id="UP001370490">
    <property type="component" value="Unassembled WGS sequence"/>
</dbReference>
<evidence type="ECO:0000259" key="1">
    <source>
        <dbReference type="Pfam" id="PF10536"/>
    </source>
</evidence>
<dbReference type="InterPro" id="IPR019557">
    <property type="entry name" value="AminoTfrase-like_pln_mobile"/>
</dbReference>
<sequence length="561" mass="63687">MEKEQKSIFISETRLEKLISPKDGKPKTRIARFLNPCTEIVSQAVVVPNAPLLFEIFPESLHQWKSRVSFKGWKNPPRKWKDWVDKLAEKYALMWCQLGICDAILGSIYEVFPNHELVLGLSEFWCDETNTFVFSWGEATVTLEDVMILGGLPVVGESVMSSLTEDLMDLEMRLKEERMKLVNGKAKKPCQTAWLNHFMGSGTEFEHLAFLTLWLSRFVFPSPSDTIGQNVFQIAIHLSRGTRIALAPALWACERFSNLGPNCNALKPGEPRVARYHKLRWNLTLPQVRLSLKSPTNFLWRPYAVNLTNWRHLAYYNESEEKELDFDLGLDEDVQSYIVCLQVSELVGVDCKESYFPHRVAMQFGLDQDLPGEASDVHFDMGNGKIFIPARSFEPGVSTRYFNWWKEMMLARHDKIENHLVHGGVVDAKVSPLITKEKNVEDCHASGASGSTKSLSEEISQHSGDVNELTISMVASKGQKRKTCVDFCNQFHLIDLTQEMVELDDEMNEFANRAVESKGRNAEEYMCATMGTEWVERVAKGATKCKGRQIGASISSPIEID</sequence>
<name>A0AAN8VMI5_9MAGN</name>
<dbReference type="GO" id="GO:0008483">
    <property type="term" value="F:transaminase activity"/>
    <property type="evidence" value="ECO:0007669"/>
    <property type="project" value="UniProtKB-KW"/>
</dbReference>
<dbReference type="GO" id="GO:0010073">
    <property type="term" value="P:meristem maintenance"/>
    <property type="evidence" value="ECO:0007669"/>
    <property type="project" value="InterPro"/>
</dbReference>
<dbReference type="Pfam" id="PF10536">
    <property type="entry name" value="PMD"/>
    <property type="match status" value="1"/>
</dbReference>
<comment type="caution">
    <text evidence="2">The sequence shown here is derived from an EMBL/GenBank/DDBJ whole genome shotgun (WGS) entry which is preliminary data.</text>
</comment>
<proteinExistence type="predicted"/>
<dbReference type="PANTHER" id="PTHR46033">
    <property type="entry name" value="PROTEIN MAIN-LIKE 2"/>
    <property type="match status" value="1"/>
</dbReference>
<dbReference type="AlphaFoldDB" id="A0AAN8VMI5"/>
<dbReference type="EMBL" id="JBAMMX010000008">
    <property type="protein sequence ID" value="KAK6934429.1"/>
    <property type="molecule type" value="Genomic_DNA"/>
</dbReference>
<feature type="domain" description="Aminotransferase-like plant mobile" evidence="1">
    <location>
        <begin position="99"/>
        <end position="253"/>
    </location>
</feature>
<protein>
    <submittedName>
        <fullName evidence="2">Aminotransferase-like, plant mobile domain</fullName>
    </submittedName>
</protein>
<keyword evidence="2" id="KW-0032">Aminotransferase</keyword>